<evidence type="ECO:0000256" key="2">
    <source>
        <dbReference type="ARBA" id="ARBA00004651"/>
    </source>
</evidence>
<dbReference type="InterPro" id="IPR005467">
    <property type="entry name" value="His_kinase_dom"/>
</dbReference>
<dbReference type="InterPro" id="IPR011006">
    <property type="entry name" value="CheY-like_superfamily"/>
</dbReference>
<evidence type="ECO:0000259" key="22">
    <source>
        <dbReference type="PROSITE" id="PS50894"/>
    </source>
</evidence>
<dbReference type="SMART" id="SM00388">
    <property type="entry name" value="HisKA"/>
    <property type="match status" value="1"/>
</dbReference>
<accession>A0A518DTH2</accession>
<feature type="coiled-coil region" evidence="18">
    <location>
        <begin position="283"/>
        <end position="337"/>
    </location>
</feature>
<dbReference type="EMBL" id="CP036433">
    <property type="protein sequence ID" value="QDU95142.1"/>
    <property type="molecule type" value="Genomic_DNA"/>
</dbReference>
<evidence type="ECO:0000256" key="3">
    <source>
        <dbReference type="ARBA" id="ARBA00012438"/>
    </source>
</evidence>
<keyword evidence="8" id="KW-0547">Nucleotide-binding</keyword>
<keyword evidence="24" id="KW-1185">Reference proteome</keyword>
<dbReference type="CDD" id="cd16922">
    <property type="entry name" value="HATPase_EvgS-ArcB-TorS-like"/>
    <property type="match status" value="1"/>
</dbReference>
<dbReference type="PROSITE" id="PS50110">
    <property type="entry name" value="RESPONSE_REGULATORY"/>
    <property type="match status" value="4"/>
</dbReference>
<dbReference type="InterPro" id="IPR003661">
    <property type="entry name" value="HisK_dim/P_dom"/>
</dbReference>
<keyword evidence="10" id="KW-0067">ATP-binding</keyword>
<feature type="domain" description="Response regulatory" evidence="21">
    <location>
        <begin position="724"/>
        <end position="842"/>
    </location>
</feature>
<evidence type="ECO:0000256" key="19">
    <source>
        <dbReference type="SAM" id="MobiDB-lite"/>
    </source>
</evidence>
<dbReference type="SUPFAM" id="SSF47226">
    <property type="entry name" value="Histidine-containing phosphotransfer domain, HPT domain"/>
    <property type="match status" value="1"/>
</dbReference>
<evidence type="ECO:0000256" key="17">
    <source>
        <dbReference type="PROSITE-ProRule" id="PRU00169"/>
    </source>
</evidence>
<dbReference type="AlphaFoldDB" id="A0A518DTH2"/>
<dbReference type="KEGG" id="lcre:Pla8534_29540"/>
<dbReference type="Pfam" id="PF01627">
    <property type="entry name" value="Hpt"/>
    <property type="match status" value="1"/>
</dbReference>
<dbReference type="SMART" id="SM00387">
    <property type="entry name" value="HATPase_c"/>
    <property type="match status" value="1"/>
</dbReference>
<dbReference type="FunFam" id="1.10.287.130:FF:000002">
    <property type="entry name" value="Two-component osmosensing histidine kinase"/>
    <property type="match status" value="1"/>
</dbReference>
<keyword evidence="7" id="KW-0812">Transmembrane</keyword>
<evidence type="ECO:0000259" key="20">
    <source>
        <dbReference type="PROSITE" id="PS50109"/>
    </source>
</evidence>
<dbReference type="InterPro" id="IPR036097">
    <property type="entry name" value="HisK_dim/P_sf"/>
</dbReference>
<dbReference type="SUPFAM" id="SSF47384">
    <property type="entry name" value="Homodimeric domain of signal transducing histidine kinase"/>
    <property type="match status" value="1"/>
</dbReference>
<evidence type="ECO:0000256" key="13">
    <source>
        <dbReference type="ARBA" id="ARBA00023136"/>
    </source>
</evidence>
<evidence type="ECO:0000256" key="4">
    <source>
        <dbReference type="ARBA" id="ARBA00022475"/>
    </source>
</evidence>
<dbReference type="FunFam" id="3.30.565.10:FF:000010">
    <property type="entry name" value="Sensor histidine kinase RcsC"/>
    <property type="match status" value="1"/>
</dbReference>
<dbReference type="RefSeq" id="WP_145053910.1">
    <property type="nucleotide sequence ID" value="NZ_CP036433.1"/>
</dbReference>
<keyword evidence="18" id="KW-0175">Coiled coil</keyword>
<dbReference type="Pfam" id="PF02518">
    <property type="entry name" value="HATPase_c"/>
    <property type="match status" value="1"/>
</dbReference>
<dbReference type="SMART" id="SM00448">
    <property type="entry name" value="REC"/>
    <property type="match status" value="4"/>
</dbReference>
<sequence length="1044" mass="113875">MSNILLIEDSRVQAVTFTRLFEQAGHVVRHAMSPDQAMQMCQEATPDLVVVDQYLKDRSGLEVCRRLKGDVALQVIPILVLTGSQRERDHLAAFEAGADQFLSKESSEEQLLAVATGLLRSAGPAESFLSRETRDAFSRGGRVLAIDDSRTYLAELESKLSENGFQVTTATSGAEGVALLAKNDFHIAIIDVVMPEMDGFEVCNRARRWANQQKNHLGLLILSGQENRTVLLKSLESGADDFVSKSQDMEVILAHINSLVRRVRMMRHIEAINERSLHQELALKESRWRREQAEERAASAETRSALYEELQQVAIELKRSQTELETAKEAAEAANHAKSEFLANMSHEIRTPMNGVIGMAELLQNTGLSPQQDQYLRTLRQSADSLLRLLNDILDFSKIEAGKLELEQIEFDLRECVGGAAGSLGVRAGQKGIELACHIRPETPIRVIGDPGRLRQILINLIGNAIKFTDQGEVVVEVENHQQTVDRVELHVTVRDTGIGVSAEQKQRIFEAFGQADTSTSRRYGGTGLGLSISSQLVQMMGGRIWVESEPGQGSEFHFQAMFGLTGTQPVPAAPESLRGLRVLIVDDNDTNCLILHEMLSQWRLRPTAVQNALAGLDTLRQGVAAGQPFDLVLLDCLMPDVDGLEFARRMRQEADFCDCRIIIVSSAGQSDEQILSSLGVSLSLTKPVTHSSVLNALLSVFEEPADPTVVSPPHPTSGPPGLRILLAEDNLVNQQVAVGLLEARGHEVVVVGNGALAVDATAQESFDLVLMDVHMPELDGLAATAAIREREQTSDRRLPIIAMTASAMERDRNECLAAGMDSHVSKPIDSAELFKVIESCARRSPASKRPQPSCELPAKPPAAENRQERTQRESRKAEIVSVNNRPVEKHAGEPSAAAVSTATPPPAGKRLSGEHLQAAANDDDKACDWAEAILRSGGREANCLTLAKLFMDLCPQMMQDVQRAVAQRDVKAVRFAAHSLKGSADVFAAGTTVKAAGKLEALGRAGDLSHLEEALKVLEIEVARLNNELQIHLEKASSDDGSQ</sequence>
<evidence type="ECO:0000313" key="24">
    <source>
        <dbReference type="Proteomes" id="UP000317648"/>
    </source>
</evidence>
<dbReference type="Pfam" id="PF00072">
    <property type="entry name" value="Response_reg"/>
    <property type="match status" value="4"/>
</dbReference>
<dbReference type="Pfam" id="PF00512">
    <property type="entry name" value="HisKA"/>
    <property type="match status" value="1"/>
</dbReference>
<evidence type="ECO:0000256" key="7">
    <source>
        <dbReference type="ARBA" id="ARBA00022692"/>
    </source>
</evidence>
<dbReference type="GO" id="GO:0005886">
    <property type="term" value="C:plasma membrane"/>
    <property type="evidence" value="ECO:0007669"/>
    <property type="project" value="UniProtKB-SubCell"/>
</dbReference>
<reference evidence="23 24" key="1">
    <citation type="submission" date="2019-02" db="EMBL/GenBank/DDBJ databases">
        <title>Deep-cultivation of Planctomycetes and their phenomic and genomic characterization uncovers novel biology.</title>
        <authorList>
            <person name="Wiegand S."/>
            <person name="Jogler M."/>
            <person name="Boedeker C."/>
            <person name="Pinto D."/>
            <person name="Vollmers J."/>
            <person name="Rivas-Marin E."/>
            <person name="Kohn T."/>
            <person name="Peeters S.H."/>
            <person name="Heuer A."/>
            <person name="Rast P."/>
            <person name="Oberbeckmann S."/>
            <person name="Bunk B."/>
            <person name="Jeske O."/>
            <person name="Meyerdierks A."/>
            <person name="Storesund J.E."/>
            <person name="Kallscheuer N."/>
            <person name="Luecker S."/>
            <person name="Lage O.M."/>
            <person name="Pohl T."/>
            <person name="Merkel B.J."/>
            <person name="Hornburger P."/>
            <person name="Mueller R.-W."/>
            <person name="Bruemmer F."/>
            <person name="Labrenz M."/>
            <person name="Spormann A.M."/>
            <person name="Op den Camp H."/>
            <person name="Overmann J."/>
            <person name="Amann R."/>
            <person name="Jetten M.S.M."/>
            <person name="Mascher T."/>
            <person name="Medema M.H."/>
            <person name="Devos D.P."/>
            <person name="Kaster A.-K."/>
            <person name="Ovreas L."/>
            <person name="Rohde M."/>
            <person name="Galperin M.Y."/>
            <person name="Jogler C."/>
        </authorList>
    </citation>
    <scope>NUCLEOTIDE SEQUENCE [LARGE SCALE GENOMIC DNA]</scope>
    <source>
        <strain evidence="23 24">Pla85_3_4</strain>
    </source>
</reference>
<feature type="modified residue" description="Phosphohistidine" evidence="16">
    <location>
        <position position="979"/>
    </location>
</feature>
<feature type="compositionally biased region" description="Basic and acidic residues" evidence="19">
    <location>
        <begin position="866"/>
        <end position="879"/>
    </location>
</feature>
<dbReference type="PROSITE" id="PS50894">
    <property type="entry name" value="HPT"/>
    <property type="match status" value="1"/>
</dbReference>
<comment type="catalytic activity">
    <reaction evidence="1">
        <text>ATP + protein L-histidine = ADP + protein N-phospho-L-histidine.</text>
        <dbReference type="EC" id="2.7.13.3"/>
    </reaction>
</comment>
<feature type="domain" description="Response regulatory" evidence="21">
    <location>
        <begin position="582"/>
        <end position="702"/>
    </location>
</feature>
<keyword evidence="5 17" id="KW-0597">Phosphoprotein</keyword>
<keyword evidence="12" id="KW-0902">Two-component regulatory system</keyword>
<keyword evidence="6 23" id="KW-0808">Transferase</keyword>
<evidence type="ECO:0000256" key="10">
    <source>
        <dbReference type="ARBA" id="ARBA00022840"/>
    </source>
</evidence>
<evidence type="ECO:0000256" key="11">
    <source>
        <dbReference type="ARBA" id="ARBA00022989"/>
    </source>
</evidence>
<keyword evidence="13" id="KW-0472">Membrane</keyword>
<dbReference type="InterPro" id="IPR004358">
    <property type="entry name" value="Sig_transdc_His_kin-like_C"/>
</dbReference>
<dbReference type="SUPFAM" id="SSF52172">
    <property type="entry name" value="CheY-like"/>
    <property type="match status" value="4"/>
</dbReference>
<evidence type="ECO:0000256" key="5">
    <source>
        <dbReference type="ARBA" id="ARBA00022553"/>
    </source>
</evidence>
<dbReference type="InterPro" id="IPR036890">
    <property type="entry name" value="HATPase_C_sf"/>
</dbReference>
<keyword evidence="4" id="KW-1003">Cell membrane</keyword>
<dbReference type="GO" id="GO:0000155">
    <property type="term" value="F:phosphorelay sensor kinase activity"/>
    <property type="evidence" value="ECO:0007669"/>
    <property type="project" value="InterPro"/>
</dbReference>
<proteinExistence type="predicted"/>
<feature type="domain" description="HPt" evidence="22">
    <location>
        <begin position="940"/>
        <end position="1033"/>
    </location>
</feature>
<comment type="subcellular location">
    <subcellularLocation>
        <location evidence="2">Cell membrane</location>
        <topology evidence="2">Multi-pass membrane protein</topology>
    </subcellularLocation>
</comment>
<evidence type="ECO:0000256" key="12">
    <source>
        <dbReference type="ARBA" id="ARBA00023012"/>
    </source>
</evidence>
<evidence type="ECO:0000313" key="23">
    <source>
        <dbReference type="EMBL" id="QDU95142.1"/>
    </source>
</evidence>
<dbReference type="InterPro" id="IPR001789">
    <property type="entry name" value="Sig_transdc_resp-reg_receiver"/>
</dbReference>
<comment type="subunit">
    <text evidence="14">At low DSF concentrations, interacts with RpfF.</text>
</comment>
<dbReference type="PANTHER" id="PTHR45339">
    <property type="entry name" value="HYBRID SIGNAL TRANSDUCTION HISTIDINE KINASE J"/>
    <property type="match status" value="1"/>
</dbReference>
<name>A0A518DTH2_9BACT</name>
<evidence type="ECO:0000259" key="21">
    <source>
        <dbReference type="PROSITE" id="PS50110"/>
    </source>
</evidence>
<feature type="modified residue" description="4-aspartylphosphate" evidence="17">
    <location>
        <position position="773"/>
    </location>
</feature>
<keyword evidence="9 23" id="KW-0418">Kinase</keyword>
<evidence type="ECO:0000256" key="1">
    <source>
        <dbReference type="ARBA" id="ARBA00000085"/>
    </source>
</evidence>
<gene>
    <name evidence="23" type="primary">barA_3</name>
    <name evidence="23" type="ORF">Pla8534_29540</name>
</gene>
<dbReference type="Gene3D" id="1.20.120.160">
    <property type="entry name" value="HPT domain"/>
    <property type="match status" value="1"/>
</dbReference>
<dbReference type="CDD" id="cd00156">
    <property type="entry name" value="REC"/>
    <property type="match status" value="3"/>
</dbReference>
<evidence type="ECO:0000256" key="6">
    <source>
        <dbReference type="ARBA" id="ARBA00022679"/>
    </source>
</evidence>
<dbReference type="PROSITE" id="PS50109">
    <property type="entry name" value="HIS_KIN"/>
    <property type="match status" value="1"/>
</dbReference>
<evidence type="ECO:0000256" key="15">
    <source>
        <dbReference type="ARBA" id="ARBA00068150"/>
    </source>
</evidence>
<feature type="modified residue" description="4-aspartylphosphate" evidence="17">
    <location>
        <position position="191"/>
    </location>
</feature>
<feature type="coiled-coil region" evidence="18">
    <location>
        <begin position="1009"/>
        <end position="1036"/>
    </location>
</feature>
<dbReference type="EC" id="2.7.13.3" evidence="3"/>
<feature type="domain" description="Response regulatory" evidence="21">
    <location>
        <begin position="3"/>
        <end position="119"/>
    </location>
</feature>
<dbReference type="PRINTS" id="PR00344">
    <property type="entry name" value="BCTRLSENSOR"/>
</dbReference>
<dbReference type="GO" id="GO:0005524">
    <property type="term" value="F:ATP binding"/>
    <property type="evidence" value="ECO:0007669"/>
    <property type="project" value="UniProtKB-KW"/>
</dbReference>
<feature type="region of interest" description="Disordered" evidence="19">
    <location>
        <begin position="843"/>
        <end position="912"/>
    </location>
</feature>
<dbReference type="Proteomes" id="UP000317648">
    <property type="component" value="Chromosome"/>
</dbReference>
<evidence type="ECO:0000256" key="8">
    <source>
        <dbReference type="ARBA" id="ARBA00022741"/>
    </source>
</evidence>
<feature type="modified residue" description="4-aspartylphosphate" evidence="17">
    <location>
        <position position="52"/>
    </location>
</feature>
<dbReference type="CDD" id="cd17546">
    <property type="entry name" value="REC_hyHK_CKI1_RcsC-like"/>
    <property type="match status" value="1"/>
</dbReference>
<feature type="domain" description="Histidine kinase" evidence="20">
    <location>
        <begin position="344"/>
        <end position="565"/>
    </location>
</feature>
<dbReference type="SUPFAM" id="SSF55874">
    <property type="entry name" value="ATPase domain of HSP90 chaperone/DNA topoisomerase II/histidine kinase"/>
    <property type="match status" value="1"/>
</dbReference>
<dbReference type="InterPro" id="IPR008207">
    <property type="entry name" value="Sig_transdc_His_kin_Hpt_dom"/>
</dbReference>
<dbReference type="OrthoDB" id="9762493at2"/>
<organism evidence="23 24">
    <name type="scientific">Lignipirellula cremea</name>
    <dbReference type="NCBI Taxonomy" id="2528010"/>
    <lineage>
        <taxon>Bacteria</taxon>
        <taxon>Pseudomonadati</taxon>
        <taxon>Planctomycetota</taxon>
        <taxon>Planctomycetia</taxon>
        <taxon>Pirellulales</taxon>
        <taxon>Pirellulaceae</taxon>
        <taxon>Lignipirellula</taxon>
    </lineage>
</organism>
<feature type="domain" description="Response regulatory" evidence="21">
    <location>
        <begin position="142"/>
        <end position="260"/>
    </location>
</feature>
<feature type="modified residue" description="4-aspartylphosphate" evidence="17">
    <location>
        <position position="636"/>
    </location>
</feature>
<dbReference type="InterPro" id="IPR003594">
    <property type="entry name" value="HATPase_dom"/>
</dbReference>
<keyword evidence="11" id="KW-1133">Transmembrane helix</keyword>
<dbReference type="CDD" id="cd00082">
    <property type="entry name" value="HisKA"/>
    <property type="match status" value="1"/>
</dbReference>
<dbReference type="InterPro" id="IPR036641">
    <property type="entry name" value="HPT_dom_sf"/>
</dbReference>
<protein>
    <recommendedName>
        <fullName evidence="15">Sensory/regulatory protein RpfC</fullName>
        <ecNumber evidence="3">2.7.13.3</ecNumber>
    </recommendedName>
</protein>
<dbReference type="Gene3D" id="3.40.50.2300">
    <property type="match status" value="4"/>
</dbReference>
<evidence type="ECO:0000256" key="18">
    <source>
        <dbReference type="SAM" id="Coils"/>
    </source>
</evidence>
<dbReference type="Gene3D" id="1.10.287.130">
    <property type="match status" value="1"/>
</dbReference>
<dbReference type="PANTHER" id="PTHR45339:SF1">
    <property type="entry name" value="HYBRID SIGNAL TRANSDUCTION HISTIDINE KINASE J"/>
    <property type="match status" value="1"/>
</dbReference>
<dbReference type="Gene3D" id="3.30.565.10">
    <property type="entry name" value="Histidine kinase-like ATPase, C-terminal domain"/>
    <property type="match status" value="1"/>
</dbReference>
<evidence type="ECO:0000256" key="14">
    <source>
        <dbReference type="ARBA" id="ARBA00064003"/>
    </source>
</evidence>
<evidence type="ECO:0000256" key="16">
    <source>
        <dbReference type="PROSITE-ProRule" id="PRU00110"/>
    </source>
</evidence>
<evidence type="ECO:0000256" key="9">
    <source>
        <dbReference type="ARBA" id="ARBA00022777"/>
    </source>
</evidence>